<evidence type="ECO:0000256" key="1">
    <source>
        <dbReference type="ARBA" id="ARBA00022679"/>
    </source>
</evidence>
<dbReference type="Pfam" id="PF08541">
    <property type="entry name" value="ACP_syn_III_C"/>
    <property type="match status" value="1"/>
</dbReference>
<dbReference type="PANTHER" id="PTHR34069">
    <property type="entry name" value="3-OXOACYL-[ACYL-CARRIER-PROTEIN] SYNTHASE 3"/>
    <property type="match status" value="1"/>
</dbReference>
<feature type="domain" description="Beta-ketoacyl synthase-like N-terminal" evidence="3">
    <location>
        <begin position="124"/>
        <end position="179"/>
    </location>
</feature>
<protein>
    <submittedName>
        <fullName evidence="5">3-oxoacyl-[acyl-carrier-protein] synthase III C-terminal domain-containing protein</fullName>
    </submittedName>
</protein>
<dbReference type="InterPro" id="IPR014030">
    <property type="entry name" value="Ketoacyl_synth_N"/>
</dbReference>
<gene>
    <name evidence="5" type="ORF">V0U35_12185</name>
</gene>
<name>A0ABU7M1M8_9PROT</name>
<dbReference type="Pfam" id="PF00109">
    <property type="entry name" value="ketoacyl-synt"/>
    <property type="match status" value="1"/>
</dbReference>
<evidence type="ECO:0000259" key="4">
    <source>
        <dbReference type="Pfam" id="PF08541"/>
    </source>
</evidence>
<dbReference type="EMBL" id="JAZDRO010000005">
    <property type="protein sequence ID" value="MEE2567437.1"/>
    <property type="molecule type" value="Genomic_DNA"/>
</dbReference>
<reference evidence="5 6" key="1">
    <citation type="submission" date="2024-01" db="EMBL/GenBank/DDBJ databases">
        <title>Hyphobacterium bacterium isolated from marine sediment.</title>
        <authorList>
            <person name="Zhao S."/>
        </authorList>
    </citation>
    <scope>NUCLEOTIDE SEQUENCE [LARGE SCALE GENOMIC DNA]</scope>
    <source>
        <strain evidence="5 6">Y60-23</strain>
    </source>
</reference>
<organism evidence="5 6">
    <name type="scientific">Hyphobacterium marinum</name>
    <dbReference type="NCBI Taxonomy" id="3116574"/>
    <lineage>
        <taxon>Bacteria</taxon>
        <taxon>Pseudomonadati</taxon>
        <taxon>Pseudomonadota</taxon>
        <taxon>Alphaproteobacteria</taxon>
        <taxon>Maricaulales</taxon>
        <taxon>Maricaulaceae</taxon>
        <taxon>Hyphobacterium</taxon>
    </lineage>
</organism>
<sequence length="387" mass="41693">MRQGLRDVYITGAGAFLPGDPVASADMERYLGQVEGRASSLGRRALRWNGIETRHYALDPDGTHRHSGADMCAAAVRAAAESAGESLAALDLLATATTQGDLLVPGHGVQVQAELGVGPLEVASFQSVCASALMAAKTAWLNIRAGEADTAVAAASEFSSRWFRPEFYDGSALIDAKGRLGMQADFLRWTLSDGAGAVWMRPAPSPQHVSLRVDWIDMVSLAHRYDPCMWAGAAPGRAHDLTGGWSAKGPQAAFEAGAIALMQDFTLLKTIIRAWIGEYLKKVDAGRIIPGEIDRLLLHYSAKSLREEIIGLLDSTGGMIDEDRWFNNLRTKGNTGSASIWIMLEELFAARAFMPGERILCIVPESGRAMVGFMHLTAVAPEKETRP</sequence>
<keyword evidence="1" id="KW-0808">Transferase</keyword>
<keyword evidence="6" id="KW-1185">Reference proteome</keyword>
<evidence type="ECO:0000313" key="6">
    <source>
        <dbReference type="Proteomes" id="UP001310692"/>
    </source>
</evidence>
<evidence type="ECO:0000313" key="5">
    <source>
        <dbReference type="EMBL" id="MEE2567437.1"/>
    </source>
</evidence>
<comment type="caution">
    <text evidence="5">The sequence shown here is derived from an EMBL/GenBank/DDBJ whole genome shotgun (WGS) entry which is preliminary data.</text>
</comment>
<accession>A0ABU7M1M8</accession>
<feature type="domain" description="Beta-ketoacyl-[acyl-carrier-protein] synthase III C-terminal" evidence="4">
    <location>
        <begin position="290"/>
        <end position="362"/>
    </location>
</feature>
<keyword evidence="2" id="KW-0012">Acyltransferase</keyword>
<dbReference type="PANTHER" id="PTHR34069:SF2">
    <property type="entry name" value="BETA-KETOACYL-[ACYL-CARRIER-PROTEIN] SYNTHASE III"/>
    <property type="match status" value="1"/>
</dbReference>
<proteinExistence type="predicted"/>
<dbReference type="Proteomes" id="UP001310692">
    <property type="component" value="Unassembled WGS sequence"/>
</dbReference>
<dbReference type="CDD" id="cd00827">
    <property type="entry name" value="init_cond_enzymes"/>
    <property type="match status" value="1"/>
</dbReference>
<dbReference type="InterPro" id="IPR016039">
    <property type="entry name" value="Thiolase-like"/>
</dbReference>
<dbReference type="RefSeq" id="WP_330196998.1">
    <property type="nucleotide sequence ID" value="NZ_JAZDRO010000005.1"/>
</dbReference>
<evidence type="ECO:0000256" key="2">
    <source>
        <dbReference type="ARBA" id="ARBA00023315"/>
    </source>
</evidence>
<dbReference type="InterPro" id="IPR013747">
    <property type="entry name" value="ACP_syn_III_C"/>
</dbReference>
<evidence type="ECO:0000259" key="3">
    <source>
        <dbReference type="Pfam" id="PF00109"/>
    </source>
</evidence>
<dbReference type="Gene3D" id="3.40.47.10">
    <property type="match status" value="2"/>
</dbReference>
<dbReference type="SUPFAM" id="SSF53901">
    <property type="entry name" value="Thiolase-like"/>
    <property type="match status" value="2"/>
</dbReference>